<dbReference type="CDD" id="cd00082">
    <property type="entry name" value="HisKA"/>
    <property type="match status" value="1"/>
</dbReference>
<evidence type="ECO:0000256" key="1">
    <source>
        <dbReference type="ARBA" id="ARBA00000085"/>
    </source>
</evidence>
<evidence type="ECO:0000256" key="8">
    <source>
        <dbReference type="ARBA" id="ARBA00022777"/>
    </source>
</evidence>
<evidence type="ECO:0000313" key="18">
    <source>
        <dbReference type="EMBL" id="MFK2824116.1"/>
    </source>
</evidence>
<keyword evidence="7" id="KW-0547">Nucleotide-binding</keyword>
<dbReference type="InterPro" id="IPR036097">
    <property type="entry name" value="HisK_dim/P_sf"/>
</dbReference>
<dbReference type="Proteomes" id="UP001619911">
    <property type="component" value="Unassembled WGS sequence"/>
</dbReference>
<accession>A0ABW8I3R5</accession>
<name>A0ABW8I3R5_9BACI</name>
<dbReference type="PROSITE" id="PS50110">
    <property type="entry name" value="RESPONSE_REGULATORY"/>
    <property type="match status" value="1"/>
</dbReference>
<dbReference type="EC" id="2.7.13.3" evidence="3"/>
<sequence length="910" mass="102923">MKFKTKLYVGFGVLFGLFIISHFVIMIMMNQLNDKMTNVVKNYEMLNLANNIKESLLDYSMESRGIMANPPEELRGNFTKNMNEARDRVNAAIETLEKMDNGERSEELIQQLKRLNTPYFENAKETDALIKEGKIKEANRLYWYEGRGMREGMIEIADEIQTIRKQTVDKELSNSSKTYYLVNQMIVVFTIVGFLVGLGMIVWILRSITGNLNKVTSVMTKVSFEESDQLPRIEVVSKDEIGDIAVAFNEMAQALETHTMQEKQLKEAAEEQSWLKTKAAEMANMYPGIDDLETLARLFITKAAPIAGANYGIFYMKQQRGGEERLWKLAAYADHQPGTGKESFQIGEGIVGQCALENRMISLDQVPKEYITIQSGLGMAPPAHILVIPAEFQGEVLAVIELASFKEFSPLQQKFLEEIMGHIGVNINSILRHMKVEKLLEESQMLTEELQSQSEELQLQQEELRTVNEQLEEQYEQSEQKTKELESIKNILEEKAQQLTISSQYKSEFLANMSHELRTPLNSLLILAQMLADNAEGNLTPKQVEYAGTIFSSGNDLLHLINDILDLAKVEAGKMDVVFEDVKINDVKAFVQSQFAPIARRKQLQLHMQCAPDLPETIRTDKQRLQQILKNLLSNAFKFTEQGTVSLTIEMVQSEHSGAELAFVVRDTGIGISQEKQAVIFEAFKQADGTISRKYGGTGLGLSISREMAHLLGGFIEVESIERSGSTFTLYLPNDKNIKEVEHSLYEMEAAAGIVNDSSDLVNDSVKLSLPLGEKERKQLFDRKTLLQGKKILIVDDDMRNIFSLTAALERYQVEVVFAENGREGIEALQKNPEIDLILMDIMMPEMNGFQAIQEIRQIPEFQSLPIIALTAKAMKNDRKQCIEAGASDYISKPINVEQLFSIVQVWLYK</sequence>
<keyword evidence="19" id="KW-1185">Reference proteome</keyword>
<dbReference type="Pfam" id="PF00072">
    <property type="entry name" value="Response_reg"/>
    <property type="match status" value="1"/>
</dbReference>
<evidence type="ECO:0000259" key="17">
    <source>
        <dbReference type="PROSITE" id="PS50885"/>
    </source>
</evidence>
<dbReference type="Gene3D" id="6.10.340.10">
    <property type="match status" value="1"/>
</dbReference>
<dbReference type="Pfam" id="PF00512">
    <property type="entry name" value="HisKA"/>
    <property type="match status" value="1"/>
</dbReference>
<evidence type="ECO:0000256" key="6">
    <source>
        <dbReference type="ARBA" id="ARBA00022679"/>
    </source>
</evidence>
<comment type="catalytic activity">
    <reaction evidence="1">
        <text>ATP + protein L-histidine = ADP + protein N-phospho-L-histidine.</text>
        <dbReference type="EC" id="2.7.13.3"/>
    </reaction>
</comment>
<evidence type="ECO:0000259" key="15">
    <source>
        <dbReference type="PROSITE" id="PS50109"/>
    </source>
</evidence>
<dbReference type="InterPro" id="IPR003661">
    <property type="entry name" value="HisK_dim/P_dom"/>
</dbReference>
<evidence type="ECO:0000256" key="9">
    <source>
        <dbReference type="ARBA" id="ARBA00022840"/>
    </source>
</evidence>
<evidence type="ECO:0000256" key="4">
    <source>
        <dbReference type="ARBA" id="ARBA00022475"/>
    </source>
</evidence>
<dbReference type="InterPro" id="IPR003594">
    <property type="entry name" value="HATPase_dom"/>
</dbReference>
<feature type="domain" description="Histidine kinase" evidence="15">
    <location>
        <begin position="512"/>
        <end position="736"/>
    </location>
</feature>
<dbReference type="SMART" id="SM00388">
    <property type="entry name" value="HisKA"/>
    <property type="match status" value="1"/>
</dbReference>
<gene>
    <name evidence="18" type="ORF">QYG89_00205</name>
</gene>
<dbReference type="RefSeq" id="WP_404313620.1">
    <property type="nucleotide sequence ID" value="NZ_JAUIYO010000001.1"/>
</dbReference>
<evidence type="ECO:0000256" key="3">
    <source>
        <dbReference type="ARBA" id="ARBA00012438"/>
    </source>
</evidence>
<evidence type="ECO:0000256" key="12">
    <source>
        <dbReference type="PROSITE-ProRule" id="PRU00169"/>
    </source>
</evidence>
<dbReference type="SUPFAM" id="SSF55781">
    <property type="entry name" value="GAF domain-like"/>
    <property type="match status" value="1"/>
</dbReference>
<proteinExistence type="predicted"/>
<keyword evidence="11 14" id="KW-0472">Membrane</keyword>
<dbReference type="Pfam" id="PF13185">
    <property type="entry name" value="GAF_2"/>
    <property type="match status" value="1"/>
</dbReference>
<dbReference type="PANTHER" id="PTHR45339">
    <property type="entry name" value="HYBRID SIGNAL TRANSDUCTION HISTIDINE KINASE J"/>
    <property type="match status" value="1"/>
</dbReference>
<evidence type="ECO:0000256" key="2">
    <source>
        <dbReference type="ARBA" id="ARBA00004651"/>
    </source>
</evidence>
<dbReference type="PANTHER" id="PTHR45339:SF1">
    <property type="entry name" value="HYBRID SIGNAL TRANSDUCTION HISTIDINE KINASE J"/>
    <property type="match status" value="1"/>
</dbReference>
<protein>
    <recommendedName>
        <fullName evidence="3">histidine kinase</fullName>
        <ecNumber evidence="3">2.7.13.3</ecNumber>
    </recommendedName>
</protein>
<feature type="transmembrane region" description="Helical" evidence="14">
    <location>
        <begin position="180"/>
        <end position="205"/>
    </location>
</feature>
<reference evidence="18 19" key="1">
    <citation type="submission" date="2023-07" db="EMBL/GenBank/DDBJ databases">
        <title>Bacillus lucianemedeirus sp. nov, a new species isolated from an immunobiological production facility.</title>
        <authorList>
            <person name="Costa L.V."/>
            <person name="Miranda R.V.S.L."/>
            <person name="Brandao M.L.L."/>
            <person name="Reis C.M.F."/>
            <person name="Frazao A.M."/>
            <person name="Cruz F.V."/>
            <person name="Baio P.V.P."/>
            <person name="Veras J.F.C."/>
            <person name="Ramos J.N."/>
            <person name="Vieira V."/>
        </authorList>
    </citation>
    <scope>NUCLEOTIDE SEQUENCE [LARGE SCALE GENOMIC DNA]</scope>
    <source>
        <strain evidence="18 19">B190/17</strain>
    </source>
</reference>
<keyword evidence="6" id="KW-0808">Transferase</keyword>
<keyword evidence="4" id="KW-1003">Cell membrane</keyword>
<dbReference type="CDD" id="cd16922">
    <property type="entry name" value="HATPase_EvgS-ArcB-TorS-like"/>
    <property type="match status" value="1"/>
</dbReference>
<keyword evidence="8" id="KW-0418">Kinase</keyword>
<evidence type="ECO:0000256" key="7">
    <source>
        <dbReference type="ARBA" id="ARBA00022741"/>
    </source>
</evidence>
<feature type="coiled-coil region" evidence="13">
    <location>
        <begin position="436"/>
        <end position="498"/>
    </location>
</feature>
<evidence type="ECO:0000256" key="10">
    <source>
        <dbReference type="ARBA" id="ARBA00023012"/>
    </source>
</evidence>
<dbReference type="InterPro" id="IPR004358">
    <property type="entry name" value="Sig_transdc_His_kin-like_C"/>
</dbReference>
<feature type="domain" description="Response regulatory" evidence="16">
    <location>
        <begin position="791"/>
        <end position="908"/>
    </location>
</feature>
<comment type="subcellular location">
    <subcellularLocation>
        <location evidence="2">Cell membrane</location>
        <topology evidence="2">Multi-pass membrane protein</topology>
    </subcellularLocation>
</comment>
<evidence type="ECO:0000256" key="13">
    <source>
        <dbReference type="SAM" id="Coils"/>
    </source>
</evidence>
<dbReference type="SMART" id="SM00387">
    <property type="entry name" value="HATPase_c"/>
    <property type="match status" value="1"/>
</dbReference>
<keyword evidence="10" id="KW-0902">Two-component regulatory system</keyword>
<feature type="modified residue" description="4-aspartylphosphate" evidence="12">
    <location>
        <position position="841"/>
    </location>
</feature>
<dbReference type="InterPro" id="IPR036890">
    <property type="entry name" value="HATPase_C_sf"/>
</dbReference>
<dbReference type="InterPro" id="IPR047347">
    <property type="entry name" value="YvaQ-like_sensor"/>
</dbReference>
<dbReference type="EMBL" id="JAUIYO010000001">
    <property type="protein sequence ID" value="MFK2824116.1"/>
    <property type="molecule type" value="Genomic_DNA"/>
</dbReference>
<dbReference type="Gene3D" id="1.10.287.130">
    <property type="match status" value="1"/>
</dbReference>
<dbReference type="Gene3D" id="3.30.565.10">
    <property type="entry name" value="Histidine kinase-like ATPase, C-terminal domain"/>
    <property type="match status" value="1"/>
</dbReference>
<evidence type="ECO:0000256" key="11">
    <source>
        <dbReference type="ARBA" id="ARBA00023136"/>
    </source>
</evidence>
<keyword evidence="5 12" id="KW-0597">Phosphoprotein</keyword>
<dbReference type="Pfam" id="PF02518">
    <property type="entry name" value="HATPase_c"/>
    <property type="match status" value="1"/>
</dbReference>
<keyword evidence="13" id="KW-0175">Coiled coil</keyword>
<evidence type="ECO:0000256" key="5">
    <source>
        <dbReference type="ARBA" id="ARBA00022553"/>
    </source>
</evidence>
<dbReference type="Pfam" id="PF00672">
    <property type="entry name" value="HAMP"/>
    <property type="match status" value="1"/>
</dbReference>
<dbReference type="PROSITE" id="PS50885">
    <property type="entry name" value="HAMP"/>
    <property type="match status" value="1"/>
</dbReference>
<dbReference type="InterPro" id="IPR003660">
    <property type="entry name" value="HAMP_dom"/>
</dbReference>
<dbReference type="InterPro" id="IPR029016">
    <property type="entry name" value="GAF-like_dom_sf"/>
</dbReference>
<dbReference type="SUPFAM" id="SSF52172">
    <property type="entry name" value="CheY-like"/>
    <property type="match status" value="1"/>
</dbReference>
<dbReference type="CDD" id="cd17546">
    <property type="entry name" value="REC_hyHK_CKI1_RcsC-like"/>
    <property type="match status" value="1"/>
</dbReference>
<organism evidence="18 19">
    <name type="scientific">Bacillus lumedeiriae</name>
    <dbReference type="NCBI Taxonomy" id="3058829"/>
    <lineage>
        <taxon>Bacteria</taxon>
        <taxon>Bacillati</taxon>
        <taxon>Bacillota</taxon>
        <taxon>Bacilli</taxon>
        <taxon>Bacillales</taxon>
        <taxon>Bacillaceae</taxon>
        <taxon>Bacillus</taxon>
    </lineage>
</organism>
<feature type="transmembrane region" description="Helical" evidence="14">
    <location>
        <begin position="6"/>
        <end position="28"/>
    </location>
</feature>
<dbReference type="Gene3D" id="3.40.50.2300">
    <property type="match status" value="1"/>
</dbReference>
<dbReference type="InterPro" id="IPR011006">
    <property type="entry name" value="CheY-like_superfamily"/>
</dbReference>
<keyword evidence="9" id="KW-0067">ATP-binding</keyword>
<feature type="domain" description="HAMP" evidence="17">
    <location>
        <begin position="206"/>
        <end position="260"/>
    </location>
</feature>
<dbReference type="CDD" id="cd19411">
    <property type="entry name" value="MCP2201-like_sensor"/>
    <property type="match status" value="1"/>
</dbReference>
<dbReference type="InterPro" id="IPR001789">
    <property type="entry name" value="Sig_transdc_resp-reg_receiver"/>
</dbReference>
<dbReference type="InterPro" id="IPR024478">
    <property type="entry name" value="HlyB_4HB_MCP"/>
</dbReference>
<evidence type="ECO:0000256" key="14">
    <source>
        <dbReference type="SAM" id="Phobius"/>
    </source>
</evidence>
<dbReference type="InterPro" id="IPR005467">
    <property type="entry name" value="His_kinase_dom"/>
</dbReference>
<dbReference type="Gene3D" id="3.30.450.40">
    <property type="match status" value="1"/>
</dbReference>
<dbReference type="SUPFAM" id="SSF47384">
    <property type="entry name" value="Homodimeric domain of signal transducing histidine kinase"/>
    <property type="match status" value="1"/>
</dbReference>
<comment type="caution">
    <text evidence="18">The sequence shown here is derived from an EMBL/GenBank/DDBJ whole genome shotgun (WGS) entry which is preliminary data.</text>
</comment>
<dbReference type="InterPro" id="IPR003018">
    <property type="entry name" value="GAF"/>
</dbReference>
<dbReference type="CDD" id="cd06225">
    <property type="entry name" value="HAMP"/>
    <property type="match status" value="1"/>
</dbReference>
<keyword evidence="14" id="KW-1133">Transmembrane helix</keyword>
<dbReference type="SMART" id="SM00448">
    <property type="entry name" value="REC"/>
    <property type="match status" value="1"/>
</dbReference>
<dbReference type="SMART" id="SM00304">
    <property type="entry name" value="HAMP"/>
    <property type="match status" value="1"/>
</dbReference>
<dbReference type="PRINTS" id="PR00344">
    <property type="entry name" value="BCTRLSENSOR"/>
</dbReference>
<dbReference type="PROSITE" id="PS50109">
    <property type="entry name" value="HIS_KIN"/>
    <property type="match status" value="1"/>
</dbReference>
<evidence type="ECO:0000259" key="16">
    <source>
        <dbReference type="PROSITE" id="PS50110"/>
    </source>
</evidence>
<dbReference type="Pfam" id="PF12729">
    <property type="entry name" value="4HB_MCP_1"/>
    <property type="match status" value="1"/>
</dbReference>
<evidence type="ECO:0000313" key="19">
    <source>
        <dbReference type="Proteomes" id="UP001619911"/>
    </source>
</evidence>
<keyword evidence="14" id="KW-0812">Transmembrane</keyword>
<dbReference type="SUPFAM" id="SSF55874">
    <property type="entry name" value="ATPase domain of HSP90 chaperone/DNA topoisomerase II/histidine kinase"/>
    <property type="match status" value="1"/>
</dbReference>